<evidence type="ECO:0000313" key="1">
    <source>
        <dbReference type="EMBL" id="OMO64688.1"/>
    </source>
</evidence>
<protein>
    <submittedName>
        <fullName evidence="1">Uncharacterized protein</fullName>
    </submittedName>
</protein>
<dbReference type="AlphaFoldDB" id="A0A1R3H2U2"/>
<accession>A0A1R3H2U2</accession>
<keyword evidence="2" id="KW-1185">Reference proteome</keyword>
<comment type="caution">
    <text evidence="1">The sequence shown here is derived from an EMBL/GenBank/DDBJ whole genome shotgun (WGS) entry which is preliminary data.</text>
</comment>
<evidence type="ECO:0000313" key="2">
    <source>
        <dbReference type="Proteomes" id="UP000187203"/>
    </source>
</evidence>
<name>A0A1R3H2U2_9ROSI</name>
<gene>
    <name evidence="1" type="ORF">COLO4_31932</name>
</gene>
<proteinExistence type="predicted"/>
<reference evidence="2" key="1">
    <citation type="submission" date="2013-09" db="EMBL/GenBank/DDBJ databases">
        <title>Corchorus olitorius genome sequencing.</title>
        <authorList>
            <person name="Alam M."/>
            <person name="Haque M.S."/>
            <person name="Islam M.S."/>
            <person name="Emdad E.M."/>
            <person name="Islam M.M."/>
            <person name="Ahmed B."/>
            <person name="Halim A."/>
            <person name="Hossen Q.M.M."/>
            <person name="Hossain M.Z."/>
            <person name="Ahmed R."/>
            <person name="Khan M.M."/>
            <person name="Islam R."/>
            <person name="Rashid M.M."/>
            <person name="Khan S.A."/>
            <person name="Rahman M.S."/>
            <person name="Alam M."/>
            <person name="Yahiya A.S."/>
            <person name="Khan M.S."/>
            <person name="Azam M.S."/>
            <person name="Haque T."/>
            <person name="Lashkar M.Z.H."/>
            <person name="Akhand A.I."/>
            <person name="Morshed G."/>
            <person name="Roy S."/>
            <person name="Uddin K.S."/>
            <person name="Rabeya T."/>
            <person name="Hossain A.S."/>
            <person name="Chowdhury A."/>
            <person name="Snigdha A.R."/>
            <person name="Mortoza M.S."/>
            <person name="Matin S.A."/>
            <person name="Hoque S.M.E."/>
            <person name="Islam M.K."/>
            <person name="Roy D.K."/>
            <person name="Haider R."/>
            <person name="Moosa M.M."/>
            <person name="Elias S.M."/>
            <person name="Hasan A.M."/>
            <person name="Jahan S."/>
            <person name="Shafiuddin M."/>
            <person name="Mahmood N."/>
            <person name="Shommy N.S."/>
        </authorList>
    </citation>
    <scope>NUCLEOTIDE SEQUENCE [LARGE SCALE GENOMIC DNA]</scope>
    <source>
        <strain evidence="2">cv. O-4</strain>
    </source>
</reference>
<organism evidence="1 2">
    <name type="scientific">Corchorus olitorius</name>
    <dbReference type="NCBI Taxonomy" id="93759"/>
    <lineage>
        <taxon>Eukaryota</taxon>
        <taxon>Viridiplantae</taxon>
        <taxon>Streptophyta</taxon>
        <taxon>Embryophyta</taxon>
        <taxon>Tracheophyta</taxon>
        <taxon>Spermatophyta</taxon>
        <taxon>Magnoliopsida</taxon>
        <taxon>eudicotyledons</taxon>
        <taxon>Gunneridae</taxon>
        <taxon>Pentapetalae</taxon>
        <taxon>rosids</taxon>
        <taxon>malvids</taxon>
        <taxon>Malvales</taxon>
        <taxon>Malvaceae</taxon>
        <taxon>Grewioideae</taxon>
        <taxon>Apeibeae</taxon>
        <taxon>Corchorus</taxon>
    </lineage>
</organism>
<dbReference type="Proteomes" id="UP000187203">
    <property type="component" value="Unassembled WGS sequence"/>
</dbReference>
<dbReference type="EMBL" id="AWUE01020884">
    <property type="protein sequence ID" value="OMO64688.1"/>
    <property type="molecule type" value="Genomic_DNA"/>
</dbReference>
<sequence>MDELSAFLSNHKAQHPPQHMIIIITSLGPCFPLPPFLSLSNTTREGHELNVLRGYTPLGASRRPSPLTDSSS</sequence>